<reference evidence="3" key="1">
    <citation type="journal article" date="2019" name="Int. J. Syst. Evol. Microbiol.">
        <title>The Global Catalogue of Microorganisms (GCM) 10K type strain sequencing project: providing services to taxonomists for standard genome sequencing and annotation.</title>
        <authorList>
            <consortium name="The Broad Institute Genomics Platform"/>
            <consortium name="The Broad Institute Genome Sequencing Center for Infectious Disease"/>
            <person name="Wu L."/>
            <person name="Ma J."/>
        </authorList>
    </citation>
    <scope>NUCLEOTIDE SEQUENCE [LARGE SCALE GENOMIC DNA]</scope>
    <source>
        <strain evidence="3">JCM 13006</strain>
    </source>
</reference>
<gene>
    <name evidence="2" type="ORF">GCM10023235_77880</name>
</gene>
<dbReference type="InterPro" id="IPR000757">
    <property type="entry name" value="Beta-glucanase-like"/>
</dbReference>
<dbReference type="Proteomes" id="UP001501752">
    <property type="component" value="Unassembled WGS sequence"/>
</dbReference>
<proteinExistence type="predicted"/>
<feature type="domain" description="GH16" evidence="1">
    <location>
        <begin position="26"/>
        <end position="270"/>
    </location>
</feature>
<name>A0ABP9EU14_9ACTN</name>
<dbReference type="PROSITE" id="PS51762">
    <property type="entry name" value="GH16_2"/>
    <property type="match status" value="1"/>
</dbReference>
<dbReference type="EMBL" id="BAABIS010000001">
    <property type="protein sequence ID" value="GAA4885264.1"/>
    <property type="molecule type" value="Genomic_DNA"/>
</dbReference>
<sequence length="270" mass="28761">MQWLSLIVSMVVGLINSIGPQLPDATSDLSTPVPFGKAKVAFRDTFDRASIGAGGTWGWKTGAYSGNCTDNPGDFKLDHLTTDALRHENGTLVITAAPAGNGRWNTGLVTTGDSCGSGGSGAEIRTGDILLARVRLPAAGSGAWPALWTWRDGRNEIDVFEWHGDRPGVVEFVNHVRGGNGSYSSDEIEAGAWIYVGARFGADNTVWYVGPTQDRLKIAFEDHTGVGPNFSAYPVLNLSVNNGRYHRAPPAQTPISFAIDSITVYRPAAA</sequence>
<evidence type="ECO:0000259" key="1">
    <source>
        <dbReference type="PROSITE" id="PS51762"/>
    </source>
</evidence>
<dbReference type="SUPFAM" id="SSF49899">
    <property type="entry name" value="Concanavalin A-like lectins/glucanases"/>
    <property type="match status" value="1"/>
</dbReference>
<accession>A0ABP9EU14</accession>
<dbReference type="Gene3D" id="2.60.120.200">
    <property type="match status" value="1"/>
</dbReference>
<dbReference type="RefSeq" id="WP_345701649.1">
    <property type="nucleotide sequence ID" value="NZ_BAABIS010000001.1"/>
</dbReference>
<keyword evidence="3" id="KW-1185">Reference proteome</keyword>
<evidence type="ECO:0000313" key="3">
    <source>
        <dbReference type="Proteomes" id="UP001501752"/>
    </source>
</evidence>
<comment type="caution">
    <text evidence="2">The sequence shown here is derived from an EMBL/GenBank/DDBJ whole genome shotgun (WGS) entry which is preliminary data.</text>
</comment>
<evidence type="ECO:0000313" key="2">
    <source>
        <dbReference type="EMBL" id="GAA4885264.1"/>
    </source>
</evidence>
<protein>
    <recommendedName>
        <fullName evidence="1">GH16 domain-containing protein</fullName>
    </recommendedName>
</protein>
<organism evidence="2 3">
    <name type="scientific">Kitasatospora terrestris</name>
    <dbReference type="NCBI Taxonomy" id="258051"/>
    <lineage>
        <taxon>Bacteria</taxon>
        <taxon>Bacillati</taxon>
        <taxon>Actinomycetota</taxon>
        <taxon>Actinomycetes</taxon>
        <taxon>Kitasatosporales</taxon>
        <taxon>Streptomycetaceae</taxon>
        <taxon>Kitasatospora</taxon>
    </lineage>
</organism>
<dbReference type="InterPro" id="IPR013320">
    <property type="entry name" value="ConA-like_dom_sf"/>
</dbReference>